<evidence type="ECO:0000313" key="2">
    <source>
        <dbReference type="EMBL" id="CBY22941.1"/>
    </source>
</evidence>
<reference evidence="2" key="1">
    <citation type="journal article" date="2010" name="Science">
        <title>Plasticity of animal genome architecture unmasked by rapid evolution of a pelagic tunicate.</title>
        <authorList>
            <person name="Denoeud F."/>
            <person name="Henriet S."/>
            <person name="Mungpakdee S."/>
            <person name="Aury J.M."/>
            <person name="Da Silva C."/>
            <person name="Brinkmann H."/>
            <person name="Mikhaleva J."/>
            <person name="Olsen L.C."/>
            <person name="Jubin C."/>
            <person name="Canestro C."/>
            <person name="Bouquet J.M."/>
            <person name="Danks G."/>
            <person name="Poulain J."/>
            <person name="Campsteijn C."/>
            <person name="Adamski M."/>
            <person name="Cross I."/>
            <person name="Yadetie F."/>
            <person name="Muffato M."/>
            <person name="Louis A."/>
            <person name="Butcher S."/>
            <person name="Tsagkogeorga G."/>
            <person name="Konrad A."/>
            <person name="Singh S."/>
            <person name="Jensen M.F."/>
            <person name="Cong E.H."/>
            <person name="Eikeseth-Otteraa H."/>
            <person name="Noel B."/>
            <person name="Anthouard V."/>
            <person name="Porcel B.M."/>
            <person name="Kachouri-Lafond R."/>
            <person name="Nishino A."/>
            <person name="Ugolini M."/>
            <person name="Chourrout P."/>
            <person name="Nishida H."/>
            <person name="Aasland R."/>
            <person name="Huzurbazar S."/>
            <person name="Westhof E."/>
            <person name="Delsuc F."/>
            <person name="Lehrach H."/>
            <person name="Reinhardt R."/>
            <person name="Weissenbach J."/>
            <person name="Roy S.W."/>
            <person name="Artiguenave F."/>
            <person name="Postlethwait J.H."/>
            <person name="Manak J.R."/>
            <person name="Thompson E.M."/>
            <person name="Jaillon O."/>
            <person name="Du Pasquier L."/>
            <person name="Boudinot P."/>
            <person name="Liberles D.A."/>
            <person name="Volff J.N."/>
            <person name="Philippe H."/>
            <person name="Lenhard B."/>
            <person name="Roest Crollius H."/>
            <person name="Wincker P."/>
            <person name="Chourrout D."/>
        </authorList>
    </citation>
    <scope>NUCLEOTIDE SEQUENCE [LARGE SCALE GENOMIC DNA]</scope>
</reference>
<sequence>MGKQRDTELLRKLERNQQFAQSPQIIKDWGSLTKQATHVSILKLGKKLNDSFRSELEEEHKREIELLVARYRILREQDEEDAKERINAAYSAQEHNFENKAAEIRLECEQEMQKLQFNLEEQIETTVAKKSEQFQANLEIKLKEQKQIIKKENQMEIDRIKREQLNKHKEALQLMKSENKSRMIDFLDIIRRSKNEQARVKDLHFKDKKEYMEHFHNSSNKIYEKINQTLAAQSKEFDKERKTHRNEIKELEAKLKSSQLENERAQQVCRCLEAERDSLRKYYKEFVLLTRPDLLHEQSDFVFPWNYATTKSSCLSAKSSCIIKN</sequence>
<evidence type="ECO:0000256" key="1">
    <source>
        <dbReference type="SAM" id="Coils"/>
    </source>
</evidence>
<feature type="coiled-coil region" evidence="1">
    <location>
        <begin position="105"/>
        <end position="155"/>
    </location>
</feature>
<gene>
    <name evidence="2" type="ORF">GSOID_T00014864001</name>
</gene>
<organism evidence="2">
    <name type="scientific">Oikopleura dioica</name>
    <name type="common">Tunicate</name>
    <dbReference type="NCBI Taxonomy" id="34765"/>
    <lineage>
        <taxon>Eukaryota</taxon>
        <taxon>Metazoa</taxon>
        <taxon>Chordata</taxon>
        <taxon>Tunicata</taxon>
        <taxon>Appendicularia</taxon>
        <taxon>Copelata</taxon>
        <taxon>Oikopleuridae</taxon>
        <taxon>Oikopleura</taxon>
    </lineage>
</organism>
<accession>E4X0Q7</accession>
<proteinExistence type="predicted"/>
<keyword evidence="3" id="KW-1185">Reference proteome</keyword>
<evidence type="ECO:0000313" key="3">
    <source>
        <dbReference type="Proteomes" id="UP000001307"/>
    </source>
</evidence>
<protein>
    <recommendedName>
        <fullName evidence="4">Coiled-coil domain-containing protein 176</fullName>
    </recommendedName>
</protein>
<name>E4X0Q7_OIKDI</name>
<dbReference type="Proteomes" id="UP000001307">
    <property type="component" value="Unassembled WGS sequence"/>
</dbReference>
<feature type="coiled-coil region" evidence="1">
    <location>
        <begin position="234"/>
        <end position="282"/>
    </location>
</feature>
<dbReference type="AlphaFoldDB" id="E4X0Q7"/>
<evidence type="ECO:0008006" key="4">
    <source>
        <dbReference type="Google" id="ProtNLM"/>
    </source>
</evidence>
<dbReference type="InParanoid" id="E4X0Q7"/>
<dbReference type="EMBL" id="FN653020">
    <property type="protein sequence ID" value="CBY22941.1"/>
    <property type="molecule type" value="Genomic_DNA"/>
</dbReference>
<keyword evidence="1" id="KW-0175">Coiled coil</keyword>